<dbReference type="SUPFAM" id="SSF52172">
    <property type="entry name" value="CheY-like"/>
    <property type="match status" value="1"/>
</dbReference>
<dbReference type="InterPro" id="IPR005467">
    <property type="entry name" value="His_kinase_dom"/>
</dbReference>
<dbReference type="Proteomes" id="UP000007883">
    <property type="component" value="Chromosome"/>
</dbReference>
<dbReference type="Pfam" id="PF00072">
    <property type="entry name" value="Response_reg"/>
    <property type="match status" value="1"/>
</dbReference>
<evidence type="ECO:0000256" key="7">
    <source>
        <dbReference type="PROSITE-ProRule" id="PRU00169"/>
    </source>
</evidence>
<comment type="catalytic activity">
    <reaction evidence="1">
        <text>ATP + protein L-histidine = ADP + protein N-phospho-L-histidine.</text>
        <dbReference type="EC" id="2.7.13.3"/>
    </reaction>
</comment>
<organism evidence="10 11">
    <name type="scientific">Rubrivivax gelatinosus (strain NBRC 100245 / IL144)</name>
    <dbReference type="NCBI Taxonomy" id="983917"/>
    <lineage>
        <taxon>Bacteria</taxon>
        <taxon>Pseudomonadati</taxon>
        <taxon>Pseudomonadota</taxon>
        <taxon>Betaproteobacteria</taxon>
        <taxon>Burkholderiales</taxon>
        <taxon>Sphaerotilaceae</taxon>
        <taxon>Rubrivivax</taxon>
    </lineage>
</organism>
<dbReference type="EMBL" id="AP012320">
    <property type="protein sequence ID" value="BAL96982.1"/>
    <property type="molecule type" value="Genomic_DNA"/>
</dbReference>
<dbReference type="GO" id="GO:0009927">
    <property type="term" value="F:histidine phosphotransfer kinase activity"/>
    <property type="evidence" value="ECO:0007669"/>
    <property type="project" value="TreeGrafter"/>
</dbReference>
<evidence type="ECO:0000256" key="3">
    <source>
        <dbReference type="ARBA" id="ARBA00012438"/>
    </source>
</evidence>
<dbReference type="RefSeq" id="WP_014429838.1">
    <property type="nucleotide sequence ID" value="NC_017075.1"/>
</dbReference>
<dbReference type="GO" id="GO:0005886">
    <property type="term" value="C:plasma membrane"/>
    <property type="evidence" value="ECO:0007669"/>
    <property type="project" value="UniProtKB-SubCell"/>
</dbReference>
<evidence type="ECO:0000256" key="1">
    <source>
        <dbReference type="ARBA" id="ARBA00000085"/>
    </source>
</evidence>
<dbReference type="eggNOG" id="COG0745">
    <property type="taxonomic scope" value="Bacteria"/>
</dbReference>
<dbReference type="STRING" id="983917.RGE_36430"/>
<dbReference type="InterPro" id="IPR036097">
    <property type="entry name" value="HisK_dim/P_sf"/>
</dbReference>
<dbReference type="HOGENOM" id="CLU_000445_114_15_4"/>
<dbReference type="Gene3D" id="3.40.50.2300">
    <property type="match status" value="1"/>
</dbReference>
<dbReference type="GO" id="GO:0000155">
    <property type="term" value="F:phosphorelay sensor kinase activity"/>
    <property type="evidence" value="ECO:0007669"/>
    <property type="project" value="InterPro"/>
</dbReference>
<dbReference type="CDD" id="cd00082">
    <property type="entry name" value="HisKA"/>
    <property type="match status" value="1"/>
</dbReference>
<evidence type="ECO:0000313" key="10">
    <source>
        <dbReference type="EMBL" id="BAL96982.1"/>
    </source>
</evidence>
<keyword evidence="4 7" id="KW-0597">Phosphoprotein</keyword>
<evidence type="ECO:0000256" key="4">
    <source>
        <dbReference type="ARBA" id="ARBA00022553"/>
    </source>
</evidence>
<dbReference type="Gene3D" id="3.30.565.10">
    <property type="entry name" value="Histidine kinase-like ATPase, C-terminal domain"/>
    <property type="match status" value="1"/>
</dbReference>
<dbReference type="EC" id="2.7.13.3" evidence="3"/>
<dbReference type="PROSITE" id="PS50110">
    <property type="entry name" value="RESPONSE_REGULATORY"/>
    <property type="match status" value="1"/>
</dbReference>
<dbReference type="InterPro" id="IPR003661">
    <property type="entry name" value="HisK_dim/P_dom"/>
</dbReference>
<dbReference type="InterPro" id="IPR004358">
    <property type="entry name" value="Sig_transdc_His_kin-like_C"/>
</dbReference>
<dbReference type="SMART" id="SM00387">
    <property type="entry name" value="HATPase_c"/>
    <property type="match status" value="1"/>
</dbReference>
<proteinExistence type="predicted"/>
<evidence type="ECO:0000259" key="9">
    <source>
        <dbReference type="PROSITE" id="PS50110"/>
    </source>
</evidence>
<evidence type="ECO:0000256" key="6">
    <source>
        <dbReference type="ARBA" id="ARBA00022777"/>
    </source>
</evidence>
<dbReference type="KEGG" id="rge:RGE_36430"/>
<dbReference type="Gene3D" id="1.10.287.130">
    <property type="match status" value="1"/>
</dbReference>
<dbReference type="PANTHER" id="PTHR43047">
    <property type="entry name" value="TWO-COMPONENT HISTIDINE PROTEIN KINASE"/>
    <property type="match status" value="1"/>
</dbReference>
<comment type="subcellular location">
    <subcellularLocation>
        <location evidence="2">Cell inner membrane</location>
        <topology evidence="2">Multi-pass membrane protein</topology>
    </subcellularLocation>
</comment>
<evidence type="ECO:0000256" key="2">
    <source>
        <dbReference type="ARBA" id="ARBA00004429"/>
    </source>
</evidence>
<dbReference type="InterPro" id="IPR003594">
    <property type="entry name" value="HATPase_dom"/>
</dbReference>
<keyword evidence="11" id="KW-1185">Reference proteome</keyword>
<dbReference type="Pfam" id="PF02518">
    <property type="entry name" value="HATPase_c"/>
    <property type="match status" value="1"/>
</dbReference>
<name>I0HVE5_RUBGI</name>
<accession>I0HVE5</accession>
<dbReference type="PANTHER" id="PTHR43047:SF72">
    <property type="entry name" value="OSMOSENSING HISTIDINE PROTEIN KINASE SLN1"/>
    <property type="match status" value="1"/>
</dbReference>
<dbReference type="AlphaFoldDB" id="I0HVE5"/>
<dbReference type="PRINTS" id="PR00344">
    <property type="entry name" value="BCTRLSENSOR"/>
</dbReference>
<dbReference type="InterPro" id="IPR036890">
    <property type="entry name" value="HATPase_C_sf"/>
</dbReference>
<reference evidence="10 11" key="1">
    <citation type="journal article" date="2012" name="J. Bacteriol.">
        <title>Complete genome sequence of phototrophic betaproteobacterium Rubrivivax gelatinosus IL144.</title>
        <authorList>
            <person name="Nagashima S."/>
            <person name="Kamimura A."/>
            <person name="Shimizu T."/>
            <person name="Nakamura-isaki S."/>
            <person name="Aono E."/>
            <person name="Sakamoto K."/>
            <person name="Ichikawa N."/>
            <person name="Nakazawa H."/>
            <person name="Sekine M."/>
            <person name="Yamazaki S."/>
            <person name="Fujita N."/>
            <person name="Shimada K."/>
            <person name="Hanada S."/>
            <person name="Nagashima K.V.P."/>
        </authorList>
    </citation>
    <scope>NUCLEOTIDE SEQUENCE [LARGE SCALE GENOMIC DNA]</scope>
    <source>
        <strain evidence="11">NBRC 100245 / IL144</strain>
    </source>
</reference>
<keyword evidence="5 10" id="KW-0808">Transferase</keyword>
<sequence length="442" mass="46950">MRWVSRAPSPRALPQRWLGRARASDRAALRTALRGLAHGAPGTIEYRGVDGHGSSRWIAEDTQLAGRSISSLHGPHGGSGDIAGCRRTVRELQETNRRKDEFLAVLMHELRTPLQSLRAASDALADSGSAQAAVIARQVQHLSRLVDDLGESTRLTHRKAHLRLQNVGLCSLLRDAIGDLDAEAEARRQTLELIAPPAECWVLADPARLTQVFNNLLHNAAKFSAADGRVRVTVEPAEASQEVTVSVCDEGIGIAAEALGSVFELFAQDGAATARVREGLGIGLAVVRGLVELHGGRVVAHSEGPGTGSRFEVTLPLVAAPAEAAAARRILVVEDNADVAAGLQQLLEQEGHAVAVAPDGRSALQQSARWRPDTVILDLELPDLDGREVARGIRRGAARPRPRLIALSGSGELDPRAMRAAGFDHCLIKPAGLAELTAAICA</sequence>
<evidence type="ECO:0000256" key="5">
    <source>
        <dbReference type="ARBA" id="ARBA00022679"/>
    </source>
</evidence>
<dbReference type="FunFam" id="3.30.565.10:FF:000006">
    <property type="entry name" value="Sensor histidine kinase WalK"/>
    <property type="match status" value="1"/>
</dbReference>
<evidence type="ECO:0000259" key="8">
    <source>
        <dbReference type="PROSITE" id="PS50109"/>
    </source>
</evidence>
<feature type="domain" description="Response regulatory" evidence="9">
    <location>
        <begin position="329"/>
        <end position="442"/>
    </location>
</feature>
<dbReference type="InterPro" id="IPR011006">
    <property type="entry name" value="CheY-like_superfamily"/>
</dbReference>
<dbReference type="PROSITE" id="PS50109">
    <property type="entry name" value="HIS_KIN"/>
    <property type="match status" value="1"/>
</dbReference>
<feature type="modified residue" description="4-aspartylphosphate" evidence="7">
    <location>
        <position position="378"/>
    </location>
</feature>
<dbReference type="InterPro" id="IPR001789">
    <property type="entry name" value="Sig_transdc_resp-reg_receiver"/>
</dbReference>
<dbReference type="SUPFAM" id="SSF55874">
    <property type="entry name" value="ATPase domain of HSP90 chaperone/DNA topoisomerase II/histidine kinase"/>
    <property type="match status" value="1"/>
</dbReference>
<dbReference type="SUPFAM" id="SSF47384">
    <property type="entry name" value="Homodimeric domain of signal transducing histidine kinase"/>
    <property type="match status" value="1"/>
</dbReference>
<dbReference type="eggNOG" id="COG5002">
    <property type="taxonomic scope" value="Bacteria"/>
</dbReference>
<dbReference type="SMART" id="SM00388">
    <property type="entry name" value="HisKA"/>
    <property type="match status" value="1"/>
</dbReference>
<feature type="domain" description="Histidine kinase" evidence="8">
    <location>
        <begin position="105"/>
        <end position="319"/>
    </location>
</feature>
<gene>
    <name evidence="10" type="ordered locus">RGE_36430</name>
</gene>
<protein>
    <recommendedName>
        <fullName evidence="3">histidine kinase</fullName>
        <ecNumber evidence="3">2.7.13.3</ecNumber>
    </recommendedName>
</protein>
<dbReference type="Pfam" id="PF00512">
    <property type="entry name" value="HisKA"/>
    <property type="match status" value="1"/>
</dbReference>
<dbReference type="PATRIC" id="fig|983917.3.peg.3559"/>
<dbReference type="SMART" id="SM00448">
    <property type="entry name" value="REC"/>
    <property type="match status" value="1"/>
</dbReference>
<evidence type="ECO:0000313" key="11">
    <source>
        <dbReference type="Proteomes" id="UP000007883"/>
    </source>
</evidence>
<keyword evidence="6" id="KW-0418">Kinase</keyword>